<organism evidence="2 3">
    <name type="scientific">Candidatus Mailhella merdigallinarum</name>
    <dbReference type="NCBI Taxonomy" id="2838658"/>
    <lineage>
        <taxon>Bacteria</taxon>
        <taxon>Pseudomonadati</taxon>
        <taxon>Thermodesulfobacteriota</taxon>
        <taxon>Desulfovibrionia</taxon>
        <taxon>Desulfovibrionales</taxon>
        <taxon>Desulfovibrionaceae</taxon>
        <taxon>Mailhella</taxon>
    </lineage>
</organism>
<protein>
    <submittedName>
        <fullName evidence="2">DUF1738 domain-containing protein</fullName>
    </submittedName>
</protein>
<gene>
    <name evidence="2" type="ORF">H9962_08405</name>
</gene>
<dbReference type="Pfam" id="PF13362">
    <property type="entry name" value="Toprim_3"/>
    <property type="match status" value="1"/>
</dbReference>
<proteinExistence type="predicted"/>
<sequence length="919" mass="105207">MLEAGTAPWQKPWKGGELYAPHNDANGTRYRGINRLVLSWLSDMRYGGEPRYMTLPQANELGYRVKKGEHAQSVVYWEFTKTRDRLDENGKPVMGPDGKPEQETVPLERPRVRYFRVFNVSQLENEKDKAPYPSLDDTRPRFAWNPEEKAEAVLKASGAVIEHRKGSRAYYSPYEDKIVLPNKDQFPEPAGYYGTALHELGHWTGHESRLDRDIRHSFGSSAYAREELRAEIASWMMGQDLGIAHDPDQHAAYVADWIESLKKDPYEIVRAANDAEKIKEYVMGLEQRQEQKQTQQNIREDALLRQKIEKLKEEQARLIGISQETPDWAEELDIINVHISALTMAMDQGKEFPPYLKSIEYKYVTSESLIEEFEDFVKNLSTFQAEWKIYEEILSLQAQNEDSILLNLYTSTILDALAYRYSCLLGDLPFEYKNREEAASIYFLHEKYKFLLHERNTEKDTQNLDIINQKIIITRSSFEVLINNPKLYYTDFWPKMYLSDGKLLEDTNENLQQRINILSEEYGQFLSPQTKESLSRMARKERDTPKPEIAGEDTWLSVPYEEKNIAKKAGARWNPEKSLWYAPAGTDLTSLKKWLPASLSAASPNKDPREEFAAALAEAGLDLRGELPEMDGKLHRVALTDRPHGRDGAYVGYLNGRPSGYIQNFVTGEKTNWKASGHRLTETQLAQLRTEATQRRHEREAERQAEQNRVARQCAEIFEQRHLAASNHPYLVRKDVLPHGIKESPDGRKLIIPLRNIRGEIRTVQIINEDGDKFFEKGGQKRGCFHLLGGEEKLKKQGRVFLAEGYATAASLYEATGRPVAACMDSANLEPVAKALREKYPNLQITVCADNDVKNAINVGVAKAKQAAEAVKGCVAVPRFTPEEENRGMKDFNDLRLLHGDKAVKETVLHLRQAREVTR</sequence>
<dbReference type="CDD" id="cd01029">
    <property type="entry name" value="TOPRIM_primases"/>
    <property type="match status" value="1"/>
</dbReference>
<comment type="caution">
    <text evidence="2">The sequence shown here is derived from an EMBL/GenBank/DDBJ whole genome shotgun (WGS) entry which is preliminary data.</text>
</comment>
<dbReference type="Proteomes" id="UP000824225">
    <property type="component" value="Unassembled WGS sequence"/>
</dbReference>
<dbReference type="InterPro" id="IPR041459">
    <property type="entry name" value="MPTase-PolyVal"/>
</dbReference>
<dbReference type="InterPro" id="IPR034154">
    <property type="entry name" value="TOPRIM_DnaG/twinkle"/>
</dbReference>
<dbReference type="Gene3D" id="3.40.1360.10">
    <property type="match status" value="1"/>
</dbReference>
<reference evidence="2" key="1">
    <citation type="journal article" date="2021" name="PeerJ">
        <title>Extensive microbial diversity within the chicken gut microbiome revealed by metagenomics and culture.</title>
        <authorList>
            <person name="Gilroy R."/>
            <person name="Ravi A."/>
            <person name="Getino M."/>
            <person name="Pursley I."/>
            <person name="Horton D.L."/>
            <person name="Alikhan N.F."/>
            <person name="Baker D."/>
            <person name="Gharbi K."/>
            <person name="Hall N."/>
            <person name="Watson M."/>
            <person name="Adriaenssens E.M."/>
            <person name="Foster-Nyarko E."/>
            <person name="Jarju S."/>
            <person name="Secka A."/>
            <person name="Antonio M."/>
            <person name="Oren A."/>
            <person name="Chaudhuri R.R."/>
            <person name="La Ragione R."/>
            <person name="Hildebrand F."/>
            <person name="Pallen M.J."/>
        </authorList>
    </citation>
    <scope>NUCLEOTIDE SEQUENCE</scope>
    <source>
        <strain evidence="2">CHK186-16707</strain>
    </source>
</reference>
<reference evidence="2" key="2">
    <citation type="submission" date="2021-04" db="EMBL/GenBank/DDBJ databases">
        <authorList>
            <person name="Gilroy R."/>
        </authorList>
    </citation>
    <scope>NUCLEOTIDE SEQUENCE</scope>
    <source>
        <strain evidence="2">CHK186-16707</strain>
    </source>
</reference>
<dbReference type="InterPro" id="IPR013610">
    <property type="entry name" value="ArdC_N"/>
</dbReference>
<feature type="domain" description="Toprim" evidence="1">
    <location>
        <begin position="798"/>
        <end position="876"/>
    </location>
</feature>
<dbReference type="EMBL" id="DXAN01000026">
    <property type="protein sequence ID" value="HJA09192.1"/>
    <property type="molecule type" value="Genomic_DNA"/>
</dbReference>
<dbReference type="GO" id="GO:0003697">
    <property type="term" value="F:single-stranded DNA binding"/>
    <property type="evidence" value="ECO:0007669"/>
    <property type="project" value="InterPro"/>
</dbReference>
<dbReference type="Pfam" id="PF18974">
    <property type="entry name" value="DUF5710"/>
    <property type="match status" value="1"/>
</dbReference>
<dbReference type="SMART" id="SM00493">
    <property type="entry name" value="TOPRIM"/>
    <property type="match status" value="1"/>
</dbReference>
<dbReference type="Pfam" id="PF18818">
    <property type="entry name" value="MPTase-PolyVal"/>
    <property type="match status" value="1"/>
</dbReference>
<accession>A0A9D2HEY8</accession>
<dbReference type="InterPro" id="IPR006171">
    <property type="entry name" value="TOPRIM_dom"/>
</dbReference>
<dbReference type="InterPro" id="IPR043764">
    <property type="entry name" value="DUF5710"/>
</dbReference>
<dbReference type="AlphaFoldDB" id="A0A9D2HEY8"/>
<name>A0A9D2HEY8_9BACT</name>
<evidence type="ECO:0000313" key="3">
    <source>
        <dbReference type="Proteomes" id="UP000824225"/>
    </source>
</evidence>
<evidence type="ECO:0000259" key="1">
    <source>
        <dbReference type="SMART" id="SM00493"/>
    </source>
</evidence>
<dbReference type="Pfam" id="PF08401">
    <property type="entry name" value="ArdcN"/>
    <property type="match status" value="1"/>
</dbReference>
<evidence type="ECO:0000313" key="2">
    <source>
        <dbReference type="EMBL" id="HJA09192.1"/>
    </source>
</evidence>